<reference evidence="2" key="2">
    <citation type="journal article" date="2015" name="Fish Shellfish Immunol.">
        <title>Early steps in the European eel (Anguilla anguilla)-Vibrio vulnificus interaction in the gills: Role of the RtxA13 toxin.</title>
        <authorList>
            <person name="Callol A."/>
            <person name="Pajuelo D."/>
            <person name="Ebbesson L."/>
            <person name="Teles M."/>
            <person name="MacKenzie S."/>
            <person name="Amaro C."/>
        </authorList>
    </citation>
    <scope>NUCLEOTIDE SEQUENCE</scope>
</reference>
<feature type="compositionally biased region" description="Polar residues" evidence="1">
    <location>
        <begin position="13"/>
        <end position="29"/>
    </location>
</feature>
<reference evidence="2" key="1">
    <citation type="submission" date="2014-11" db="EMBL/GenBank/DDBJ databases">
        <authorList>
            <person name="Amaro Gonzalez C."/>
        </authorList>
    </citation>
    <scope>NUCLEOTIDE SEQUENCE</scope>
</reference>
<proteinExistence type="predicted"/>
<sequence length="29" mass="3203">MCSCTSKTRKSQKSAGTMAPQTWSLRLLT</sequence>
<feature type="region of interest" description="Disordered" evidence="1">
    <location>
        <begin position="1"/>
        <end position="29"/>
    </location>
</feature>
<name>A0A0E9R5P4_ANGAN</name>
<dbReference type="AlphaFoldDB" id="A0A0E9R5P4"/>
<dbReference type="EMBL" id="GBXM01084106">
    <property type="protein sequence ID" value="JAH24471.1"/>
    <property type="molecule type" value="Transcribed_RNA"/>
</dbReference>
<organism evidence="2">
    <name type="scientific">Anguilla anguilla</name>
    <name type="common">European freshwater eel</name>
    <name type="synonym">Muraena anguilla</name>
    <dbReference type="NCBI Taxonomy" id="7936"/>
    <lineage>
        <taxon>Eukaryota</taxon>
        <taxon>Metazoa</taxon>
        <taxon>Chordata</taxon>
        <taxon>Craniata</taxon>
        <taxon>Vertebrata</taxon>
        <taxon>Euteleostomi</taxon>
        <taxon>Actinopterygii</taxon>
        <taxon>Neopterygii</taxon>
        <taxon>Teleostei</taxon>
        <taxon>Anguilliformes</taxon>
        <taxon>Anguillidae</taxon>
        <taxon>Anguilla</taxon>
    </lineage>
</organism>
<accession>A0A0E9R5P4</accession>
<protein>
    <submittedName>
        <fullName evidence="2">Uncharacterized protein</fullName>
    </submittedName>
</protein>
<evidence type="ECO:0000313" key="2">
    <source>
        <dbReference type="EMBL" id="JAH24471.1"/>
    </source>
</evidence>
<evidence type="ECO:0000256" key="1">
    <source>
        <dbReference type="SAM" id="MobiDB-lite"/>
    </source>
</evidence>